<dbReference type="PROSITE" id="PS00018">
    <property type="entry name" value="EF_HAND_1"/>
    <property type="match status" value="1"/>
</dbReference>
<dbReference type="Gene3D" id="1.10.238.10">
    <property type="entry name" value="EF-hand"/>
    <property type="match status" value="1"/>
</dbReference>
<dbReference type="GO" id="GO:0005509">
    <property type="term" value="F:calcium ion binding"/>
    <property type="evidence" value="ECO:0007669"/>
    <property type="project" value="InterPro"/>
</dbReference>
<proteinExistence type="predicted"/>
<feature type="domain" description="EF-hand" evidence="3">
    <location>
        <begin position="54"/>
        <end position="89"/>
    </location>
</feature>
<dbReference type="Proteomes" id="UP001460270">
    <property type="component" value="Unassembled WGS sequence"/>
</dbReference>
<dbReference type="EMBL" id="JBBPFD010000019">
    <property type="protein sequence ID" value="KAK7886417.1"/>
    <property type="molecule type" value="Genomic_DNA"/>
</dbReference>
<dbReference type="SUPFAM" id="SSF47473">
    <property type="entry name" value="EF-hand"/>
    <property type="match status" value="1"/>
</dbReference>
<protein>
    <recommendedName>
        <fullName evidence="3">EF-hand domain-containing protein</fullName>
    </recommendedName>
</protein>
<evidence type="ECO:0000259" key="3">
    <source>
        <dbReference type="PROSITE" id="PS50222"/>
    </source>
</evidence>
<sequence length="98" mass="10791">MANSPCFLSDSSASNSCATICDNKKSSHNGRPGMQRDPHADAEKLLRKEMGDKVKKEQLDEVFKSLDADGSGTLDFNEFLALVASTAMLFREMFEQAK</sequence>
<organism evidence="4 5">
    <name type="scientific">Mugilogobius chulae</name>
    <name type="common">yellowstripe goby</name>
    <dbReference type="NCBI Taxonomy" id="88201"/>
    <lineage>
        <taxon>Eukaryota</taxon>
        <taxon>Metazoa</taxon>
        <taxon>Chordata</taxon>
        <taxon>Craniata</taxon>
        <taxon>Vertebrata</taxon>
        <taxon>Euteleostomi</taxon>
        <taxon>Actinopterygii</taxon>
        <taxon>Neopterygii</taxon>
        <taxon>Teleostei</taxon>
        <taxon>Neoteleostei</taxon>
        <taxon>Acanthomorphata</taxon>
        <taxon>Gobiaria</taxon>
        <taxon>Gobiiformes</taxon>
        <taxon>Gobioidei</taxon>
        <taxon>Gobiidae</taxon>
        <taxon>Gobionellinae</taxon>
        <taxon>Mugilogobius</taxon>
    </lineage>
</organism>
<comment type="caution">
    <text evidence="4">The sequence shown here is derived from an EMBL/GenBank/DDBJ whole genome shotgun (WGS) entry which is preliminary data.</text>
</comment>
<accession>A0AAW0N310</accession>
<dbReference type="SMART" id="SM00054">
    <property type="entry name" value="EFh"/>
    <property type="match status" value="1"/>
</dbReference>
<keyword evidence="5" id="KW-1185">Reference proteome</keyword>
<evidence type="ECO:0000313" key="4">
    <source>
        <dbReference type="EMBL" id="KAK7886417.1"/>
    </source>
</evidence>
<dbReference type="Pfam" id="PF13499">
    <property type="entry name" value="EF-hand_7"/>
    <property type="match status" value="1"/>
</dbReference>
<evidence type="ECO:0000256" key="2">
    <source>
        <dbReference type="ARBA" id="ARBA00022837"/>
    </source>
</evidence>
<gene>
    <name evidence="4" type="ORF">WMY93_026038</name>
</gene>
<dbReference type="CDD" id="cd00051">
    <property type="entry name" value="EFh"/>
    <property type="match status" value="1"/>
</dbReference>
<evidence type="ECO:0000313" key="5">
    <source>
        <dbReference type="Proteomes" id="UP001460270"/>
    </source>
</evidence>
<dbReference type="PROSITE" id="PS50222">
    <property type="entry name" value="EF_HAND_2"/>
    <property type="match status" value="1"/>
</dbReference>
<dbReference type="InterPro" id="IPR002048">
    <property type="entry name" value="EF_hand_dom"/>
</dbReference>
<dbReference type="InterPro" id="IPR011992">
    <property type="entry name" value="EF-hand-dom_pair"/>
</dbReference>
<dbReference type="AlphaFoldDB" id="A0AAW0N310"/>
<reference evidence="5" key="1">
    <citation type="submission" date="2024-04" db="EMBL/GenBank/DDBJ databases">
        <title>Salinicola lusitanus LLJ914,a marine bacterium isolated from the Okinawa Trough.</title>
        <authorList>
            <person name="Li J."/>
        </authorList>
    </citation>
    <scope>NUCLEOTIDE SEQUENCE [LARGE SCALE GENOMIC DNA]</scope>
</reference>
<evidence type="ECO:0000256" key="1">
    <source>
        <dbReference type="ARBA" id="ARBA00022723"/>
    </source>
</evidence>
<keyword evidence="1" id="KW-0479">Metal-binding</keyword>
<dbReference type="InterPro" id="IPR018247">
    <property type="entry name" value="EF_Hand_1_Ca_BS"/>
</dbReference>
<name>A0AAW0N310_9GOBI</name>
<keyword evidence="2" id="KW-0106">Calcium</keyword>